<organism evidence="2 3">
    <name type="scientific">Lacticaseibacillus yichunensis</name>
    <dbReference type="NCBI Taxonomy" id="2486015"/>
    <lineage>
        <taxon>Bacteria</taxon>
        <taxon>Bacillati</taxon>
        <taxon>Bacillota</taxon>
        <taxon>Bacilli</taxon>
        <taxon>Lactobacillales</taxon>
        <taxon>Lactobacillaceae</taxon>
        <taxon>Lacticaseibacillus</taxon>
    </lineage>
</organism>
<sequence length="265" mass="28555">MTNRGKKESGLRHLKKFLGILGGLLLVGSLFMLTGCSEEKALFLDVPTSIEADTGGNVTIKGKTLPDTDVKIGLGIIGDSTTSDEKGNFSLKYELSSEDESSTIKITAKSDDDKKTKSVTVKPNAAKMSSQKAASSSSESAAKASESSASASSQADQAKIEAVAKNYTTSYQVKFQDYTVIYLINEKTKTIAMTTSDEPEHVSTSQYTGNFNDGIDFNMDGLAMHAHYHYVDQPAALIVTDESGNENKAVQIDPATSVQYYHLYK</sequence>
<feature type="compositionally biased region" description="Low complexity" evidence="1">
    <location>
        <begin position="118"/>
        <end position="156"/>
    </location>
</feature>
<gene>
    <name evidence="2" type="ORF">ACFQ47_03835</name>
</gene>
<feature type="region of interest" description="Disordered" evidence="1">
    <location>
        <begin position="115"/>
        <end position="156"/>
    </location>
</feature>
<proteinExistence type="predicted"/>
<dbReference type="RefSeq" id="WP_379897168.1">
    <property type="nucleotide sequence ID" value="NZ_JBHTOG010000015.1"/>
</dbReference>
<evidence type="ECO:0000313" key="2">
    <source>
        <dbReference type="EMBL" id="MFD1431810.1"/>
    </source>
</evidence>
<protein>
    <recommendedName>
        <fullName evidence="4">Lipoprotein</fullName>
    </recommendedName>
</protein>
<evidence type="ECO:0000313" key="3">
    <source>
        <dbReference type="Proteomes" id="UP001597192"/>
    </source>
</evidence>
<reference evidence="3" key="1">
    <citation type="journal article" date="2019" name="Int. J. Syst. Evol. Microbiol.">
        <title>The Global Catalogue of Microorganisms (GCM) 10K type strain sequencing project: providing services to taxonomists for standard genome sequencing and annotation.</title>
        <authorList>
            <consortium name="The Broad Institute Genomics Platform"/>
            <consortium name="The Broad Institute Genome Sequencing Center for Infectious Disease"/>
            <person name="Wu L."/>
            <person name="Ma J."/>
        </authorList>
    </citation>
    <scope>NUCLEOTIDE SEQUENCE [LARGE SCALE GENOMIC DNA]</scope>
    <source>
        <strain evidence="3">CCM 8947</strain>
    </source>
</reference>
<name>A0ABW4CQE7_9LACO</name>
<dbReference type="Proteomes" id="UP001597192">
    <property type="component" value="Unassembled WGS sequence"/>
</dbReference>
<dbReference type="EMBL" id="JBHTOG010000015">
    <property type="protein sequence ID" value="MFD1431810.1"/>
    <property type="molecule type" value="Genomic_DNA"/>
</dbReference>
<evidence type="ECO:0008006" key="4">
    <source>
        <dbReference type="Google" id="ProtNLM"/>
    </source>
</evidence>
<keyword evidence="3" id="KW-1185">Reference proteome</keyword>
<evidence type="ECO:0000256" key="1">
    <source>
        <dbReference type="SAM" id="MobiDB-lite"/>
    </source>
</evidence>
<accession>A0ABW4CQE7</accession>
<comment type="caution">
    <text evidence="2">The sequence shown here is derived from an EMBL/GenBank/DDBJ whole genome shotgun (WGS) entry which is preliminary data.</text>
</comment>